<dbReference type="EMBL" id="PHNJ01000017">
    <property type="protein sequence ID" value="TYL36525.1"/>
    <property type="molecule type" value="Genomic_DNA"/>
</dbReference>
<dbReference type="InterPro" id="IPR012338">
    <property type="entry name" value="Beta-lactam/transpept-like"/>
</dbReference>
<feature type="domain" description="Beta-lactamase-related" evidence="3">
    <location>
        <begin position="72"/>
        <end position="406"/>
    </location>
</feature>
<evidence type="ECO:0000256" key="1">
    <source>
        <dbReference type="SAM" id="MobiDB-lite"/>
    </source>
</evidence>
<evidence type="ECO:0000259" key="3">
    <source>
        <dbReference type="Pfam" id="PF00144"/>
    </source>
</evidence>
<organism evidence="4 5">
    <name type="scientific">Natronococcus pandeyae</name>
    <dbReference type="NCBI Taxonomy" id="2055836"/>
    <lineage>
        <taxon>Archaea</taxon>
        <taxon>Methanobacteriati</taxon>
        <taxon>Methanobacteriota</taxon>
        <taxon>Stenosarchaea group</taxon>
        <taxon>Halobacteria</taxon>
        <taxon>Halobacteriales</taxon>
        <taxon>Natrialbaceae</taxon>
        <taxon>Natronococcus</taxon>
    </lineage>
</organism>
<dbReference type="PANTHER" id="PTHR43283:SF18">
    <property type="match status" value="1"/>
</dbReference>
<keyword evidence="4" id="KW-0378">Hydrolase</keyword>
<keyword evidence="2" id="KW-1133">Transmembrane helix</keyword>
<dbReference type="AlphaFoldDB" id="A0A8J8Q3P1"/>
<feature type="compositionally biased region" description="Acidic residues" evidence="1">
    <location>
        <begin position="578"/>
        <end position="588"/>
    </location>
</feature>
<reference evidence="4" key="1">
    <citation type="submission" date="2017-11" db="EMBL/GenBank/DDBJ databases">
        <authorList>
            <person name="Kajale S.C."/>
            <person name="Sharma A."/>
        </authorList>
    </citation>
    <scope>NUCLEOTIDE SEQUENCE</scope>
    <source>
        <strain evidence="4">LS1_42</strain>
    </source>
</reference>
<dbReference type="InterPro" id="IPR050789">
    <property type="entry name" value="Diverse_Enzym_Activities"/>
</dbReference>
<feature type="transmembrane region" description="Helical" evidence="2">
    <location>
        <begin position="530"/>
        <end position="552"/>
    </location>
</feature>
<accession>A0A8J8Q3P1</accession>
<dbReference type="PANTHER" id="PTHR43283">
    <property type="entry name" value="BETA-LACTAMASE-RELATED"/>
    <property type="match status" value="1"/>
</dbReference>
<dbReference type="SUPFAM" id="SSF56601">
    <property type="entry name" value="beta-lactamase/transpeptidase-like"/>
    <property type="match status" value="1"/>
</dbReference>
<evidence type="ECO:0000313" key="5">
    <source>
        <dbReference type="Proteomes" id="UP000766904"/>
    </source>
</evidence>
<name>A0A8J8Q3P1_9EURY</name>
<dbReference type="Proteomes" id="UP000766904">
    <property type="component" value="Unassembled WGS sequence"/>
</dbReference>
<dbReference type="InterPro" id="IPR001466">
    <property type="entry name" value="Beta-lactam-related"/>
</dbReference>
<gene>
    <name evidence="4" type="ORF">CV102_22140</name>
</gene>
<keyword evidence="2" id="KW-0472">Membrane</keyword>
<keyword evidence="2" id="KW-0812">Transmembrane</keyword>
<sequence length="588" mass="63207">MAPNRPKGAAFDGGRSRSVSRRRLLAALGGSGIVGAGTVSGGSQPTDASPSALSGTSERTFDDPAALEEFVDDLVAERIGDETPGAVVAVVDGEETVVSKGYGTVAADSDVPVRADETLFRLGSVSKVVTFTAVMQGVERGTLDLDEDVNAYLADSAVEIPDTYQEPVTLRHLGTHTAGFGWVPNPGVVDHRDELTSLETALLENRPERRRPPGEAVAYSNYGAMLAGHVVAEAHETTFEEYARSEIFEPLGMDHSTFVQPVPDTHPGELASPHTPDGDRFAVADPVYINWRPAGSMSATATDVAAFVSAHLEDGTVGDTRLLEPETVRTMHERQYERHPAINGWAYGLWEDGRPEDDALAHTGATIYFLSDLVLSVEHDVGIFVGYNARGGETEAEAVRRVIAELVDEYDLGFDASTADPPTDPDAGERAERVADEYGPTWQPESELGKVIVRLSQATIESAGDGELVFDVAGEDQQRFVETEPYVYHEVDGYDALAFEVEDGGVVRGYRSSDAEFSWEPVPVHERQRVAGGATGIALGGFLLSTIGWGGLGAWRWWRGRHDDEDRATNIASQSDAEASESETEGSE</sequence>
<comment type="caution">
    <text evidence="4">The sequence shown here is derived from an EMBL/GenBank/DDBJ whole genome shotgun (WGS) entry which is preliminary data.</text>
</comment>
<dbReference type="OrthoDB" id="111095at2157"/>
<dbReference type="RefSeq" id="WP_148860170.1">
    <property type="nucleotide sequence ID" value="NZ_PHNJ01000017.1"/>
</dbReference>
<protein>
    <submittedName>
        <fullName evidence="4">Serine hydrolase</fullName>
    </submittedName>
</protein>
<proteinExistence type="predicted"/>
<dbReference type="Pfam" id="PF00144">
    <property type="entry name" value="Beta-lactamase"/>
    <property type="match status" value="1"/>
</dbReference>
<feature type="region of interest" description="Disordered" evidence="1">
    <location>
        <begin position="566"/>
        <end position="588"/>
    </location>
</feature>
<evidence type="ECO:0000256" key="2">
    <source>
        <dbReference type="SAM" id="Phobius"/>
    </source>
</evidence>
<dbReference type="GO" id="GO:0016787">
    <property type="term" value="F:hydrolase activity"/>
    <property type="evidence" value="ECO:0007669"/>
    <property type="project" value="UniProtKB-KW"/>
</dbReference>
<keyword evidence="5" id="KW-1185">Reference proteome</keyword>
<dbReference type="Gene3D" id="3.40.710.10">
    <property type="entry name" value="DD-peptidase/beta-lactamase superfamily"/>
    <property type="match status" value="1"/>
</dbReference>
<feature type="compositionally biased region" description="Polar residues" evidence="1">
    <location>
        <begin position="41"/>
        <end position="58"/>
    </location>
</feature>
<feature type="region of interest" description="Disordered" evidence="1">
    <location>
        <begin position="35"/>
        <end position="60"/>
    </location>
</feature>
<evidence type="ECO:0000313" key="4">
    <source>
        <dbReference type="EMBL" id="TYL36525.1"/>
    </source>
</evidence>